<keyword evidence="2 3" id="KW-0378">Hydrolase</keyword>
<dbReference type="AlphaFoldDB" id="A0A0F4SNX2"/>
<dbReference type="Pfam" id="PF00293">
    <property type="entry name" value="NUDIX"/>
    <property type="match status" value="1"/>
</dbReference>
<gene>
    <name evidence="5" type="ORF">VC34_29745</name>
</gene>
<dbReference type="PANTHER" id="PTHR43046:SF14">
    <property type="entry name" value="MUTT_NUDIX FAMILY PROTEIN"/>
    <property type="match status" value="1"/>
</dbReference>
<proteinExistence type="inferred from homology"/>
<comment type="caution">
    <text evidence="5">The sequence shown here is derived from an EMBL/GenBank/DDBJ whole genome shotgun (WGS) entry which is preliminary data.</text>
</comment>
<dbReference type="PATRIC" id="fig|294.131.peg.5711"/>
<comment type="cofactor">
    <cofactor evidence="1">
        <name>Mg(2+)</name>
        <dbReference type="ChEBI" id="CHEBI:18420"/>
    </cofactor>
</comment>
<evidence type="ECO:0000256" key="3">
    <source>
        <dbReference type="RuleBase" id="RU003476"/>
    </source>
</evidence>
<evidence type="ECO:0000256" key="2">
    <source>
        <dbReference type="ARBA" id="ARBA00022801"/>
    </source>
</evidence>
<evidence type="ECO:0000313" key="5">
    <source>
        <dbReference type="EMBL" id="KJZ33445.1"/>
    </source>
</evidence>
<dbReference type="PANTHER" id="PTHR43046">
    <property type="entry name" value="GDP-MANNOSE MANNOSYL HYDROLASE"/>
    <property type="match status" value="1"/>
</dbReference>
<evidence type="ECO:0000313" key="6">
    <source>
        <dbReference type="Proteomes" id="UP000033500"/>
    </source>
</evidence>
<feature type="domain" description="Nudix hydrolase" evidence="4">
    <location>
        <begin position="1"/>
        <end position="118"/>
    </location>
</feature>
<dbReference type="InterPro" id="IPR020476">
    <property type="entry name" value="Nudix_hydrolase"/>
</dbReference>
<accession>A0A0F4SNX2</accession>
<organism evidence="5 6">
    <name type="scientific">Pseudomonas fluorescens</name>
    <dbReference type="NCBI Taxonomy" id="294"/>
    <lineage>
        <taxon>Bacteria</taxon>
        <taxon>Pseudomonadati</taxon>
        <taxon>Pseudomonadota</taxon>
        <taxon>Gammaproteobacteria</taxon>
        <taxon>Pseudomonadales</taxon>
        <taxon>Pseudomonadaceae</taxon>
        <taxon>Pseudomonas</taxon>
    </lineage>
</organism>
<dbReference type="SUPFAM" id="SSF55811">
    <property type="entry name" value="Nudix"/>
    <property type="match status" value="1"/>
</dbReference>
<evidence type="ECO:0000256" key="1">
    <source>
        <dbReference type="ARBA" id="ARBA00001946"/>
    </source>
</evidence>
<dbReference type="PRINTS" id="PR00502">
    <property type="entry name" value="NUDIXFAMILY"/>
</dbReference>
<dbReference type="GO" id="GO:0016787">
    <property type="term" value="F:hydrolase activity"/>
    <property type="evidence" value="ECO:0007669"/>
    <property type="project" value="UniProtKB-KW"/>
</dbReference>
<reference evidence="5 6" key="1">
    <citation type="submission" date="2015-03" db="EMBL/GenBank/DDBJ databases">
        <title>Comparative genomics of Pseudomonas insights into diversity of traits involved in vanlence and defense.</title>
        <authorList>
            <person name="Qin Y."/>
        </authorList>
    </citation>
    <scope>NUCLEOTIDE SEQUENCE [LARGE SCALE GENOMIC DNA]</scope>
    <source>
        <strain evidence="5 6">C3</strain>
    </source>
</reference>
<dbReference type="InterPro" id="IPR000086">
    <property type="entry name" value="NUDIX_hydrolase_dom"/>
</dbReference>
<dbReference type="Gene3D" id="3.90.79.10">
    <property type="entry name" value="Nucleoside Triphosphate Pyrophosphohydrolase"/>
    <property type="match status" value="1"/>
</dbReference>
<dbReference type="PROSITE" id="PS51462">
    <property type="entry name" value="NUDIX"/>
    <property type="match status" value="1"/>
</dbReference>
<comment type="similarity">
    <text evidence="3">Belongs to the Nudix hydrolase family.</text>
</comment>
<protein>
    <submittedName>
        <fullName evidence="5">NUDIX hydrolase</fullName>
    </submittedName>
</protein>
<dbReference type="CDD" id="cd04667">
    <property type="entry name" value="NUDIX_Hydrolase"/>
    <property type="match status" value="1"/>
</dbReference>
<name>A0A0F4SNX2_PSEFL</name>
<dbReference type="InterPro" id="IPR020084">
    <property type="entry name" value="NUDIX_hydrolase_CS"/>
</dbReference>
<dbReference type="InterPro" id="IPR015797">
    <property type="entry name" value="NUDIX_hydrolase-like_dom_sf"/>
</dbReference>
<dbReference type="RefSeq" id="WP_046049801.1">
    <property type="nucleotide sequence ID" value="NZ_LACD01000051.1"/>
</dbReference>
<dbReference type="Proteomes" id="UP000033500">
    <property type="component" value="Unassembled WGS sequence"/>
</dbReference>
<sequence>MKVRATVICEQDRHILLVRKPRSRWMLPGGKVERGETIADAATRELQEETGLGVNGMLYLMELQTSSTRHHVYEAVVTNPGEARPQNEIFDCIWYPLEAVQNLNTSDATLRIIKAFQRRL</sequence>
<dbReference type="EMBL" id="LACD01000051">
    <property type="protein sequence ID" value="KJZ33445.1"/>
    <property type="molecule type" value="Genomic_DNA"/>
</dbReference>
<dbReference type="PROSITE" id="PS00893">
    <property type="entry name" value="NUDIX_BOX"/>
    <property type="match status" value="1"/>
</dbReference>
<evidence type="ECO:0000259" key="4">
    <source>
        <dbReference type="PROSITE" id="PS51462"/>
    </source>
</evidence>